<gene>
    <name evidence="1" type="ORF">S06H3_57635</name>
</gene>
<protein>
    <recommendedName>
        <fullName evidence="2">Pentapeptide repeat-containing protein</fullName>
    </recommendedName>
</protein>
<organism evidence="1">
    <name type="scientific">marine sediment metagenome</name>
    <dbReference type="NCBI Taxonomy" id="412755"/>
    <lineage>
        <taxon>unclassified sequences</taxon>
        <taxon>metagenomes</taxon>
        <taxon>ecological metagenomes</taxon>
    </lineage>
</organism>
<dbReference type="InterPro" id="IPR001646">
    <property type="entry name" value="5peptide_repeat"/>
</dbReference>
<proteinExistence type="predicted"/>
<sequence>MIFAHLEEAELINTHLEGALLSDAHLEGACLGLAHLEGALLFDTHLAGAELATAKISPDTRLENVDWGNYVLGDERKGWFLTSSDVYRRLKIWYHNAGMYDIAGEFFFREMTVKRKALKPWPNPLPRAWSKFLSLICGYGERPLRVFHGV</sequence>
<dbReference type="SUPFAM" id="SSF141571">
    <property type="entry name" value="Pentapeptide repeat-like"/>
    <property type="match status" value="1"/>
</dbReference>
<dbReference type="Gene3D" id="2.160.20.80">
    <property type="entry name" value="E3 ubiquitin-protein ligase SopA"/>
    <property type="match status" value="1"/>
</dbReference>
<evidence type="ECO:0008006" key="2">
    <source>
        <dbReference type="Google" id="ProtNLM"/>
    </source>
</evidence>
<dbReference type="AlphaFoldDB" id="X1NX60"/>
<reference evidence="1" key="1">
    <citation type="journal article" date="2014" name="Front. Microbiol.">
        <title>High frequency of phylogenetically diverse reductive dehalogenase-homologous genes in deep subseafloor sedimentary metagenomes.</title>
        <authorList>
            <person name="Kawai M."/>
            <person name="Futagami T."/>
            <person name="Toyoda A."/>
            <person name="Takaki Y."/>
            <person name="Nishi S."/>
            <person name="Hori S."/>
            <person name="Arai W."/>
            <person name="Tsubouchi T."/>
            <person name="Morono Y."/>
            <person name="Uchiyama I."/>
            <person name="Ito T."/>
            <person name="Fujiyama A."/>
            <person name="Inagaki F."/>
            <person name="Takami H."/>
        </authorList>
    </citation>
    <scope>NUCLEOTIDE SEQUENCE</scope>
    <source>
        <strain evidence="1">Expedition CK06-06</strain>
    </source>
</reference>
<feature type="non-terminal residue" evidence="1">
    <location>
        <position position="150"/>
    </location>
</feature>
<comment type="caution">
    <text evidence="1">The sequence shown here is derived from an EMBL/GenBank/DDBJ whole genome shotgun (WGS) entry which is preliminary data.</text>
</comment>
<dbReference type="EMBL" id="BARV01037216">
    <property type="protein sequence ID" value="GAI48632.1"/>
    <property type="molecule type" value="Genomic_DNA"/>
</dbReference>
<accession>X1NX60</accession>
<dbReference type="Pfam" id="PF00805">
    <property type="entry name" value="Pentapeptide"/>
    <property type="match status" value="1"/>
</dbReference>
<name>X1NX60_9ZZZZ</name>
<evidence type="ECO:0000313" key="1">
    <source>
        <dbReference type="EMBL" id="GAI48632.1"/>
    </source>
</evidence>